<accession>C9ZSU0</accession>
<sequence>MEEPVFSLVASSWRKSSFSLFFPLLLHLLYNYLYIYIYIRIVSHTCVEGRYRMNREGACTFFRWGKCLIPMSSFCMFCPSEKRGDYNRLWNCASHSSLTF</sequence>
<name>C9ZSU0_TRYB9</name>
<keyword evidence="1" id="KW-1133">Transmembrane helix</keyword>
<dbReference type="AlphaFoldDB" id="C9ZSU0"/>
<feature type="transmembrane region" description="Helical" evidence="1">
    <location>
        <begin position="20"/>
        <end position="43"/>
    </location>
</feature>
<dbReference type="EMBL" id="FN554970">
    <property type="protein sequence ID" value="CBH12475.1"/>
    <property type="molecule type" value="Genomic_DNA"/>
</dbReference>
<organism evidence="2 3">
    <name type="scientific">Trypanosoma brucei gambiense (strain MHOM/CI/86/DAL972)</name>
    <dbReference type="NCBI Taxonomy" id="679716"/>
    <lineage>
        <taxon>Eukaryota</taxon>
        <taxon>Discoba</taxon>
        <taxon>Euglenozoa</taxon>
        <taxon>Kinetoplastea</taxon>
        <taxon>Metakinetoplastina</taxon>
        <taxon>Trypanosomatida</taxon>
        <taxon>Trypanosomatidae</taxon>
        <taxon>Trypanosoma</taxon>
    </lineage>
</organism>
<dbReference type="KEGG" id="tbg:TbgDal_VII4054"/>
<evidence type="ECO:0000313" key="2">
    <source>
        <dbReference type="EMBL" id="CBH12475.1"/>
    </source>
</evidence>
<evidence type="ECO:0000256" key="1">
    <source>
        <dbReference type="SAM" id="Phobius"/>
    </source>
</evidence>
<keyword evidence="1" id="KW-0472">Membrane</keyword>
<gene>
    <name evidence="2" type="ORF">TbgDal_VII4054</name>
</gene>
<dbReference type="GeneID" id="23862612"/>
<reference evidence="3" key="1">
    <citation type="journal article" date="2010" name="PLoS Negl. Trop. Dis.">
        <title>The genome sequence of Trypanosoma brucei gambiense, causative agent of chronic human african trypanosomiasis.</title>
        <authorList>
            <person name="Jackson A.P."/>
            <person name="Sanders M."/>
            <person name="Berry A."/>
            <person name="McQuillan J."/>
            <person name="Aslett M.A."/>
            <person name="Quail M.A."/>
            <person name="Chukualim B."/>
            <person name="Capewell P."/>
            <person name="MacLeod A."/>
            <person name="Melville S.E."/>
            <person name="Gibson W."/>
            <person name="Barry J.D."/>
            <person name="Berriman M."/>
            <person name="Hertz-Fowler C."/>
        </authorList>
    </citation>
    <scope>NUCLEOTIDE SEQUENCE [LARGE SCALE GENOMIC DNA]</scope>
    <source>
        <strain evidence="3">MHOM/CI/86/DAL972</strain>
    </source>
</reference>
<protein>
    <submittedName>
        <fullName evidence="2">Uncharacterized protein</fullName>
    </submittedName>
</protein>
<proteinExistence type="predicted"/>
<dbReference type="Proteomes" id="UP000002316">
    <property type="component" value="Chromosome 7"/>
</dbReference>
<keyword evidence="1" id="KW-0812">Transmembrane</keyword>
<evidence type="ECO:0000313" key="3">
    <source>
        <dbReference type="Proteomes" id="UP000002316"/>
    </source>
</evidence>
<dbReference type="RefSeq" id="XP_011774755.1">
    <property type="nucleotide sequence ID" value="XM_011776453.1"/>
</dbReference>